<dbReference type="EMBL" id="FRAT01000003">
    <property type="protein sequence ID" value="SHK52219.1"/>
    <property type="molecule type" value="Genomic_DNA"/>
</dbReference>
<sequence>MITVEDKLLVTKEINEVTIDYVKKIVFRKLLMTFCFELKQNTKRITGLIQRLNFYGIDAKPMELEFELLEQLENFIDNLKKEERAALYFWVLNQRYLHYLDELEYDDDTYSESEYDKKFSRELAYKIYEPNNSNLRQETVQELNNFLCTFATELDLSLIDGYMLNQILEEIDNYCL</sequence>
<evidence type="ECO:0000313" key="3">
    <source>
        <dbReference type="Proteomes" id="UP000184031"/>
    </source>
</evidence>
<organism evidence="2 3">
    <name type="scientific">Flagellimonas taeanensis</name>
    <dbReference type="NCBI Taxonomy" id="1005926"/>
    <lineage>
        <taxon>Bacteria</taxon>
        <taxon>Pseudomonadati</taxon>
        <taxon>Bacteroidota</taxon>
        <taxon>Flavobacteriia</taxon>
        <taxon>Flavobacteriales</taxon>
        <taxon>Flavobacteriaceae</taxon>
        <taxon>Flagellimonas</taxon>
    </lineage>
</organism>
<evidence type="ECO:0000313" key="2">
    <source>
        <dbReference type="EMBL" id="SHK52219.1"/>
    </source>
</evidence>
<dbReference type="AlphaFoldDB" id="A0A1M6T5P6"/>
<evidence type="ECO:0000313" key="1">
    <source>
        <dbReference type="EMBL" id="SFB85630.1"/>
    </source>
</evidence>
<proteinExistence type="predicted"/>
<reference evidence="2 3" key="1">
    <citation type="submission" date="2016-11" db="EMBL/GenBank/DDBJ databases">
        <authorList>
            <person name="Varghese N."/>
            <person name="Submissions S."/>
        </authorList>
    </citation>
    <scope>NUCLEOTIDE SEQUENCE [LARGE SCALE GENOMIC DNA]</scope>
    <source>
        <strain evidence="2 3">CGMCC 1.12174</strain>
        <strain evidence="1 4">DSM 26351</strain>
    </source>
</reference>
<protein>
    <submittedName>
        <fullName evidence="2">Uncharacterized protein</fullName>
    </submittedName>
</protein>
<name>A0A1M6T5P6_9FLAO</name>
<comment type="caution">
    <text evidence="2">The sequence shown here is derived from an EMBL/GenBank/DDBJ whole genome shotgun (WGS) entry which is preliminary data.</text>
</comment>
<dbReference type="OrthoDB" id="1439307at2"/>
<dbReference type="Proteomes" id="UP000184031">
    <property type="component" value="Unassembled WGS sequence"/>
</dbReference>
<dbReference type="EMBL" id="FOKU01000003">
    <property type="protein sequence ID" value="SFB85630.1"/>
    <property type="molecule type" value="Genomic_DNA"/>
</dbReference>
<keyword evidence="4" id="KW-1185">Reference proteome</keyword>
<dbReference type="STRING" id="1055723.SAMN05216293_1230"/>
<gene>
    <name evidence="1" type="ORF">SAMN04487891_10369</name>
    <name evidence="2" type="ORF">SAMN05216293_1230</name>
</gene>
<accession>A0A1M6T5P6</accession>
<dbReference type="RefSeq" id="WP_143070688.1">
    <property type="nucleotide sequence ID" value="NZ_FOKU01000003.1"/>
</dbReference>
<evidence type="ECO:0000313" key="4">
    <source>
        <dbReference type="Proteomes" id="UP000198940"/>
    </source>
</evidence>
<dbReference type="Proteomes" id="UP000198940">
    <property type="component" value="Unassembled WGS sequence"/>
</dbReference>